<keyword evidence="3 6" id="KW-0812">Transmembrane</keyword>
<comment type="similarity">
    <text evidence="2">Belongs to the TDE1 family.</text>
</comment>
<feature type="transmembrane region" description="Helical" evidence="6">
    <location>
        <begin position="191"/>
        <end position="209"/>
    </location>
</feature>
<evidence type="ECO:0000256" key="2">
    <source>
        <dbReference type="ARBA" id="ARBA00006665"/>
    </source>
</evidence>
<comment type="caution">
    <text evidence="7">The sequence shown here is derived from an EMBL/GenBank/DDBJ whole genome shotgun (WGS) entry which is preliminary data.</text>
</comment>
<organism evidence="7 8">
    <name type="scientific">Carpediemonas membranifera</name>
    <dbReference type="NCBI Taxonomy" id="201153"/>
    <lineage>
        <taxon>Eukaryota</taxon>
        <taxon>Metamonada</taxon>
        <taxon>Carpediemonas-like organisms</taxon>
        <taxon>Carpediemonas</taxon>
    </lineage>
</organism>
<feature type="transmembrane region" description="Helical" evidence="6">
    <location>
        <begin position="351"/>
        <end position="373"/>
    </location>
</feature>
<evidence type="ECO:0000256" key="4">
    <source>
        <dbReference type="ARBA" id="ARBA00022989"/>
    </source>
</evidence>
<evidence type="ECO:0000256" key="3">
    <source>
        <dbReference type="ARBA" id="ARBA00022692"/>
    </source>
</evidence>
<feature type="transmembrane region" description="Helical" evidence="6">
    <location>
        <begin position="118"/>
        <end position="139"/>
    </location>
</feature>
<dbReference type="GO" id="GO:0016020">
    <property type="term" value="C:membrane"/>
    <property type="evidence" value="ECO:0007669"/>
    <property type="project" value="UniProtKB-SubCell"/>
</dbReference>
<feature type="transmembrane region" description="Helical" evidence="6">
    <location>
        <begin position="6"/>
        <end position="25"/>
    </location>
</feature>
<keyword evidence="5 6" id="KW-0472">Membrane</keyword>
<feature type="transmembrane region" description="Helical" evidence="6">
    <location>
        <begin position="93"/>
        <end position="112"/>
    </location>
</feature>
<feature type="transmembrane region" description="Helical" evidence="6">
    <location>
        <begin position="296"/>
        <end position="317"/>
    </location>
</feature>
<evidence type="ECO:0000256" key="5">
    <source>
        <dbReference type="ARBA" id="ARBA00023136"/>
    </source>
</evidence>
<dbReference type="AlphaFoldDB" id="A0A8J6B616"/>
<gene>
    <name evidence="7" type="ORF">J8273_4886</name>
</gene>
<name>A0A8J6B616_9EUKA</name>
<proteinExistence type="inferred from homology"/>
<dbReference type="PANTHER" id="PTHR10383">
    <property type="entry name" value="SERINE INCORPORATOR"/>
    <property type="match status" value="1"/>
</dbReference>
<dbReference type="Proteomes" id="UP000717585">
    <property type="component" value="Unassembled WGS sequence"/>
</dbReference>
<evidence type="ECO:0000313" key="8">
    <source>
        <dbReference type="Proteomes" id="UP000717585"/>
    </source>
</evidence>
<feature type="transmembrane region" description="Helical" evidence="6">
    <location>
        <begin position="160"/>
        <end position="179"/>
    </location>
</feature>
<reference evidence="7" key="1">
    <citation type="submission" date="2021-05" db="EMBL/GenBank/DDBJ databases">
        <title>A free-living protist that lacks canonical eukaryotic 1 DNA replication and segregation systems.</title>
        <authorList>
            <person name="Salas-Leiva D.E."/>
            <person name="Tromer E.C."/>
            <person name="Curtis B.A."/>
            <person name="Jerlstrom-Hultqvist J."/>
            <person name="Kolisko M."/>
            <person name="Yi Z."/>
            <person name="Salas-Leiva J.S."/>
            <person name="Gallot-Lavallee L."/>
            <person name="Kops G.J.P.L."/>
            <person name="Archibald J.M."/>
            <person name="Simpson A.G.B."/>
            <person name="Roger A.J."/>
        </authorList>
    </citation>
    <scope>NUCLEOTIDE SEQUENCE</scope>
    <source>
        <strain evidence="7">BICM</strain>
    </source>
</reference>
<accession>A0A8J6B616</accession>
<feature type="transmembrane region" description="Helical" evidence="6">
    <location>
        <begin position="379"/>
        <end position="400"/>
    </location>
</feature>
<evidence type="ECO:0000313" key="7">
    <source>
        <dbReference type="EMBL" id="KAG9393587.1"/>
    </source>
</evidence>
<keyword evidence="4 6" id="KW-1133">Transmembrane helix</keyword>
<dbReference type="Pfam" id="PF03348">
    <property type="entry name" value="Serinc"/>
    <property type="match status" value="1"/>
</dbReference>
<dbReference type="OrthoDB" id="5963193at2759"/>
<feature type="transmembrane region" description="Helical" evidence="6">
    <location>
        <begin position="60"/>
        <end position="81"/>
    </location>
</feature>
<keyword evidence="8" id="KW-1185">Reference proteome</keyword>
<sequence length="415" mass="46924">MIYARFIYAAIFILSLVWVVISDWLLDRSYGVLCYGIFHYLPWCYYSSENSIGYYHLMKVSFSLFCFHLCLLLLTIPASFVKGTTIFKNIHRRLWWIKVPLLVTFYVCTLVIPNPVYLLYMVAALILSVIFVVCQVMLLTEFAVRTNNAIITRIPEGSKILLIALSVTLLIVAALQYLVTGTLYFFCFPVWPLYMLGFILVAIVVIFSIAIERGSLFVAAVLSLFFTFMVVLAIESNSEFWAHWINSFFHFFDFILPNVSYCPLDFGEYGGYWFKFFFGSVISIVFKFVHSIWGGVFLVIAVVTACISKFGFAPLFAQGEFAPESGYDSGNDDDKESGAGITYHYWQFHALMTLASAAIPVAFGSLSSGFISWYLPVTIIVSVIIGVALYLWGLAAPVIFKDRQFFGPRVSSNAV</sequence>
<feature type="transmembrane region" description="Helical" evidence="6">
    <location>
        <begin position="272"/>
        <end position="290"/>
    </location>
</feature>
<comment type="subcellular location">
    <subcellularLocation>
        <location evidence="1">Membrane</location>
        <topology evidence="1">Multi-pass membrane protein</topology>
    </subcellularLocation>
</comment>
<protein>
    <submittedName>
        <fullName evidence="7">Uncharacterized protein</fullName>
    </submittedName>
</protein>
<evidence type="ECO:0000256" key="1">
    <source>
        <dbReference type="ARBA" id="ARBA00004141"/>
    </source>
</evidence>
<dbReference type="InterPro" id="IPR005016">
    <property type="entry name" value="TDE1/TMS"/>
</dbReference>
<dbReference type="PANTHER" id="PTHR10383:SF9">
    <property type="entry name" value="SERINE INCORPORATOR, ISOFORM F"/>
    <property type="match status" value="1"/>
</dbReference>
<evidence type="ECO:0000256" key="6">
    <source>
        <dbReference type="SAM" id="Phobius"/>
    </source>
</evidence>
<dbReference type="EMBL" id="JAHDYR010000022">
    <property type="protein sequence ID" value="KAG9393587.1"/>
    <property type="molecule type" value="Genomic_DNA"/>
</dbReference>
<feature type="transmembrane region" description="Helical" evidence="6">
    <location>
        <begin position="216"/>
        <end position="234"/>
    </location>
</feature>